<organism evidence="2 3">
    <name type="scientific">Bugula neritina</name>
    <name type="common">Brown bryozoan</name>
    <name type="synonym">Sertularia neritina</name>
    <dbReference type="NCBI Taxonomy" id="10212"/>
    <lineage>
        <taxon>Eukaryota</taxon>
        <taxon>Metazoa</taxon>
        <taxon>Spiralia</taxon>
        <taxon>Lophotrochozoa</taxon>
        <taxon>Bryozoa</taxon>
        <taxon>Gymnolaemata</taxon>
        <taxon>Cheilostomatida</taxon>
        <taxon>Flustrina</taxon>
        <taxon>Buguloidea</taxon>
        <taxon>Bugulidae</taxon>
        <taxon>Bugula</taxon>
    </lineage>
</organism>
<feature type="compositionally biased region" description="Acidic residues" evidence="1">
    <location>
        <begin position="116"/>
        <end position="129"/>
    </location>
</feature>
<name>A0A7J7IXA2_BUGNE</name>
<keyword evidence="3" id="KW-1185">Reference proteome</keyword>
<evidence type="ECO:0000256" key="1">
    <source>
        <dbReference type="SAM" id="MobiDB-lite"/>
    </source>
</evidence>
<reference evidence="2" key="1">
    <citation type="submission" date="2020-06" db="EMBL/GenBank/DDBJ databases">
        <title>Draft genome of Bugula neritina, a colonial animal packing powerful symbionts and potential medicines.</title>
        <authorList>
            <person name="Rayko M."/>
        </authorList>
    </citation>
    <scope>NUCLEOTIDE SEQUENCE [LARGE SCALE GENOMIC DNA]</scope>
    <source>
        <strain evidence="2">Kwan_BN1</strain>
    </source>
</reference>
<dbReference type="AlphaFoldDB" id="A0A7J7IXA2"/>
<dbReference type="PANTHER" id="PTHR38563:SF1">
    <property type="entry name" value="FL(2)D-ASSOCIATED COMPLEX COMPONENT"/>
    <property type="match status" value="1"/>
</dbReference>
<dbReference type="EMBL" id="VXIV02003294">
    <property type="protein sequence ID" value="KAF6018553.1"/>
    <property type="molecule type" value="Genomic_DNA"/>
</dbReference>
<feature type="compositionally biased region" description="Basic and acidic residues" evidence="1">
    <location>
        <begin position="23"/>
        <end position="109"/>
    </location>
</feature>
<sequence>MRIHCLGHGYDGPPHNSPYNERGYGDDNRYKRERSPDDKYSPDRKRSRRDDYDKKGDVRERRAESDYKRSPRPKRDSEVSESRRSAAREKKSSESTVTRDESQSKDSDKTTNQPEVEVETEEDIIESEENAVTDVVGILDIDWQSLISQTKEKQTATPAGSDVMERFAPSNFFKRIGISKAFAGSERSKAVEELIGENLKDDVAALHLRKVKDEMQRRNVLSRVGPNRKALCARYDLAMRRQFNFSSANEVTVTLEPPSNIDKDLLKQGFKLLALKSEPVAAAS</sequence>
<protein>
    <submittedName>
        <fullName evidence="2">ZC3H13</fullName>
    </submittedName>
</protein>
<gene>
    <name evidence="2" type="ORF">EB796_023133</name>
</gene>
<evidence type="ECO:0000313" key="2">
    <source>
        <dbReference type="EMBL" id="KAF6018553.1"/>
    </source>
</evidence>
<dbReference type="OrthoDB" id="6022762at2759"/>
<proteinExistence type="predicted"/>
<dbReference type="GO" id="GO:0036396">
    <property type="term" value="C:RNA N6-methyladenosine methyltransferase complex"/>
    <property type="evidence" value="ECO:0007669"/>
    <property type="project" value="InterPro"/>
</dbReference>
<feature type="region of interest" description="Disordered" evidence="1">
    <location>
        <begin position="1"/>
        <end position="129"/>
    </location>
</feature>
<accession>A0A7J7IXA2</accession>
<dbReference type="InterPro" id="IPR040427">
    <property type="entry name" value="Flacc"/>
</dbReference>
<comment type="caution">
    <text evidence="2">The sequence shown here is derived from an EMBL/GenBank/DDBJ whole genome shotgun (WGS) entry which is preliminary data.</text>
</comment>
<dbReference type="PANTHER" id="PTHR38563">
    <property type="entry name" value="FL(2)D-ASSOCIATED COMPLEX COMPONENT"/>
    <property type="match status" value="1"/>
</dbReference>
<evidence type="ECO:0000313" key="3">
    <source>
        <dbReference type="Proteomes" id="UP000593567"/>
    </source>
</evidence>
<dbReference type="GO" id="GO:0016556">
    <property type="term" value="P:mRNA modification"/>
    <property type="evidence" value="ECO:0007669"/>
    <property type="project" value="InterPro"/>
</dbReference>
<dbReference type="Proteomes" id="UP000593567">
    <property type="component" value="Unassembled WGS sequence"/>
</dbReference>